<dbReference type="AlphaFoldDB" id="T1EPA2"/>
<reference evidence="2 4" key="2">
    <citation type="journal article" date="2013" name="Nature">
        <title>Insights into bilaterian evolution from three spiralian genomes.</title>
        <authorList>
            <person name="Simakov O."/>
            <person name="Marletaz F."/>
            <person name="Cho S.J."/>
            <person name="Edsinger-Gonzales E."/>
            <person name="Havlak P."/>
            <person name="Hellsten U."/>
            <person name="Kuo D.H."/>
            <person name="Larsson T."/>
            <person name="Lv J."/>
            <person name="Arendt D."/>
            <person name="Savage R."/>
            <person name="Osoegawa K."/>
            <person name="de Jong P."/>
            <person name="Grimwood J."/>
            <person name="Chapman J.A."/>
            <person name="Shapiro H."/>
            <person name="Aerts A."/>
            <person name="Otillar R.P."/>
            <person name="Terry A.Y."/>
            <person name="Boore J.L."/>
            <person name="Grigoriev I.V."/>
            <person name="Lindberg D.R."/>
            <person name="Seaver E.C."/>
            <person name="Weisblat D.A."/>
            <person name="Putnam N.H."/>
            <person name="Rokhsar D.S."/>
        </authorList>
    </citation>
    <scope>NUCLEOTIDE SEQUENCE</scope>
</reference>
<reference evidence="4" key="1">
    <citation type="submission" date="2012-12" db="EMBL/GenBank/DDBJ databases">
        <authorList>
            <person name="Hellsten U."/>
            <person name="Grimwood J."/>
            <person name="Chapman J.A."/>
            <person name="Shapiro H."/>
            <person name="Aerts A."/>
            <person name="Otillar R.P."/>
            <person name="Terry A.Y."/>
            <person name="Boore J.L."/>
            <person name="Simakov O."/>
            <person name="Marletaz F."/>
            <person name="Cho S.-J."/>
            <person name="Edsinger-Gonzales E."/>
            <person name="Havlak P."/>
            <person name="Kuo D.-H."/>
            <person name="Larsson T."/>
            <person name="Lv J."/>
            <person name="Arendt D."/>
            <person name="Savage R."/>
            <person name="Osoegawa K."/>
            <person name="de Jong P."/>
            <person name="Lindberg D.R."/>
            <person name="Seaver E.C."/>
            <person name="Weisblat D.A."/>
            <person name="Putnam N.H."/>
            <person name="Grigoriev I.V."/>
            <person name="Rokhsar D.S."/>
        </authorList>
    </citation>
    <scope>NUCLEOTIDE SEQUENCE</scope>
</reference>
<dbReference type="EMBL" id="KB095811">
    <property type="protein sequence ID" value="ESO13056.1"/>
    <property type="molecule type" value="Genomic_DNA"/>
</dbReference>
<evidence type="ECO:0000313" key="3">
    <source>
        <dbReference type="EnsemblMetazoa" id="HelroP159655"/>
    </source>
</evidence>
<sequence>MSQDKYLRTANRESPLHIALRYDRLDFVRALLTSPTFDVIKYDSFIKQIFPAVAKQQSQHHSSSSSTTSHQYHAHSCFSLPGSDLTNSPSSTSSWKRRDVINSSVSSIDSCCTTDSVVTQIERCCLDNSKSNEGLSVNQHSNTLRSLSNQSCPHSSGQFEWMNEVTRSCLLLVRQNVAHYVDSLQPPVINQICECCCAICCSSPEHHQQHLPQQQQQPQQPQPQHFPVHQHDSQASVNCCCCSYLFNNDITMTSTTTTSNRNSNTDFTDVIVLQDESNFTPFTEFLKRSSNPARLQHLLIVDCRLQWDSQDEPFFVNQEQQQQQNYDSPCRSHSSKSEQQPQQQQPPHYQPVSHDQQILQQILQQQPYLLTTLILSHTHLKRLPFQIFNMAATLEVLKVDRNCLEEISDEITKLKKLKVFSCDCQKPRLRYMNRSFGSMTALQVGIQGLNVTLA</sequence>
<dbReference type="RefSeq" id="XP_009009776.1">
    <property type="nucleotide sequence ID" value="XM_009011528.1"/>
</dbReference>
<keyword evidence="4" id="KW-1185">Reference proteome</keyword>
<feature type="region of interest" description="Disordered" evidence="1">
    <location>
        <begin position="317"/>
        <end position="351"/>
    </location>
</feature>
<dbReference type="EMBL" id="AMQM01000290">
    <property type="status" value="NOT_ANNOTATED_CDS"/>
    <property type="molecule type" value="Genomic_DNA"/>
</dbReference>
<dbReference type="KEGG" id="hro:HELRODRAFT_159655"/>
<evidence type="ECO:0000256" key="1">
    <source>
        <dbReference type="SAM" id="MobiDB-lite"/>
    </source>
</evidence>
<accession>T1EPA2</accession>
<dbReference type="Gene3D" id="3.80.10.10">
    <property type="entry name" value="Ribonuclease Inhibitor"/>
    <property type="match status" value="1"/>
</dbReference>
<organism evidence="3 4">
    <name type="scientific">Helobdella robusta</name>
    <name type="common">Californian leech</name>
    <dbReference type="NCBI Taxonomy" id="6412"/>
    <lineage>
        <taxon>Eukaryota</taxon>
        <taxon>Metazoa</taxon>
        <taxon>Spiralia</taxon>
        <taxon>Lophotrochozoa</taxon>
        <taxon>Annelida</taxon>
        <taxon>Clitellata</taxon>
        <taxon>Hirudinea</taxon>
        <taxon>Rhynchobdellida</taxon>
        <taxon>Glossiphoniidae</taxon>
        <taxon>Helobdella</taxon>
    </lineage>
</organism>
<dbReference type="HOGENOM" id="CLU_603092_0_0_1"/>
<dbReference type="EnsemblMetazoa" id="HelroT159655">
    <property type="protein sequence ID" value="HelroP159655"/>
    <property type="gene ID" value="HelroG159655"/>
</dbReference>
<reference evidence="3" key="3">
    <citation type="submission" date="2015-06" db="UniProtKB">
        <authorList>
            <consortium name="EnsemblMetazoa"/>
        </authorList>
    </citation>
    <scope>IDENTIFICATION</scope>
</reference>
<dbReference type="InterPro" id="IPR032675">
    <property type="entry name" value="LRR_dom_sf"/>
</dbReference>
<evidence type="ECO:0000313" key="2">
    <source>
        <dbReference type="EMBL" id="ESO13056.1"/>
    </source>
</evidence>
<gene>
    <name evidence="3" type="primary">20198402</name>
    <name evidence="2" type="ORF">HELRODRAFT_159655</name>
</gene>
<protein>
    <submittedName>
        <fullName evidence="2 3">Uncharacterized protein</fullName>
    </submittedName>
</protein>
<name>T1EPA2_HELRO</name>
<proteinExistence type="predicted"/>
<dbReference type="SUPFAM" id="SSF52058">
    <property type="entry name" value="L domain-like"/>
    <property type="match status" value="1"/>
</dbReference>
<dbReference type="CTD" id="20198402"/>
<evidence type="ECO:0000313" key="4">
    <source>
        <dbReference type="Proteomes" id="UP000015101"/>
    </source>
</evidence>
<dbReference type="Proteomes" id="UP000015101">
    <property type="component" value="Unassembled WGS sequence"/>
</dbReference>
<dbReference type="InParanoid" id="T1EPA2"/>
<feature type="compositionally biased region" description="Low complexity" evidence="1">
    <location>
        <begin position="339"/>
        <end position="351"/>
    </location>
</feature>
<dbReference type="GeneID" id="20198402"/>